<comment type="caution">
    <text evidence="6">The sequence shown here is derived from an EMBL/GenBank/DDBJ whole genome shotgun (WGS) entry which is preliminary data.</text>
</comment>
<sequence>MKETLYYEVEERDVQTTYNVKEDFIMRNDLAMSLGDLLGEEYVNAVAAAAVSLLGVEEEKAESAKTEKVEFFPESYVEKLDSMLDRIGQIVTVPFTGKMEGAPTLAFAKAANHDASPISGFGYYRVGQDGKLYVIAKSEHYHTPLGHFFPGYKLIDNARTLGISNATHNNTRGYITRLCEQELVRIANGLGKDQKQELEDILKSDKPHVLNRVINLETGSLACEAGIKMMLARFYKLDKTFPAPKYSGRIPVFFVMGDYEGGRMANYHGTTVIAQTFRDMWPEFYKKNEENDIYKVVPVAINDLEDFQKKYEMYNQGKYKAAGFTHEIILMNYGGIRLEEDYLRAVYKICHEGDTPIMCDEIQSCMWYDGMFLFRQYGLNPDFSVVGKGFPGGQYPASRIITTAEMDNLNQFGALVTNGQEELASLSYLITMAFVEQNGSAVSETGRYYEARVKTLKDKFPEVIDYVEGEQMLSAITFKNVDDTVTFVKKMTGRYFDISAQVYKAFCPPAALLKLPLIATHKLIDCLIWHMEAALHEMEEGK</sequence>
<keyword evidence="7" id="KW-1185">Reference proteome</keyword>
<keyword evidence="2 6" id="KW-0032">Aminotransferase</keyword>
<dbReference type="GO" id="GO:0042802">
    <property type="term" value="F:identical protein binding"/>
    <property type="evidence" value="ECO:0007669"/>
    <property type="project" value="TreeGrafter"/>
</dbReference>
<dbReference type="InterPro" id="IPR005814">
    <property type="entry name" value="Aminotrans_3"/>
</dbReference>
<dbReference type="STRING" id="180332.GCA_000797495_03788"/>
<evidence type="ECO:0000256" key="1">
    <source>
        <dbReference type="ARBA" id="ARBA00001933"/>
    </source>
</evidence>
<dbReference type="GO" id="GO:0030170">
    <property type="term" value="F:pyridoxal phosphate binding"/>
    <property type="evidence" value="ECO:0007669"/>
    <property type="project" value="InterPro"/>
</dbReference>
<dbReference type="AlphaFoldDB" id="A0A4U8Q318"/>
<dbReference type="Pfam" id="PF00202">
    <property type="entry name" value="Aminotran_3"/>
    <property type="match status" value="1"/>
</dbReference>
<evidence type="ECO:0000256" key="2">
    <source>
        <dbReference type="ARBA" id="ARBA00022576"/>
    </source>
</evidence>
<dbReference type="GO" id="GO:0033094">
    <property type="term" value="F:putrescine--2-oxoglutarate transaminase activity"/>
    <property type="evidence" value="ECO:0007669"/>
    <property type="project" value="UniProtKB-EC"/>
</dbReference>
<keyword evidence="3 6" id="KW-0808">Transferase</keyword>
<reference evidence="6 7" key="1">
    <citation type="journal article" date="2019" name="Anaerobe">
        <title>Detection of Robinsoniella peoriensis in multiple bone samples of a trauma patient.</title>
        <authorList>
            <person name="Schrottner P."/>
            <person name="Hartwich K."/>
            <person name="Bunk B."/>
            <person name="Schober I."/>
            <person name="Helbig S."/>
            <person name="Rudolph W.W."/>
            <person name="Gunzer F."/>
        </authorList>
    </citation>
    <scope>NUCLEOTIDE SEQUENCE [LARGE SCALE GENOMIC DNA]</scope>
    <source>
        <strain evidence="6 7">DSM 106044</strain>
    </source>
</reference>
<evidence type="ECO:0000256" key="3">
    <source>
        <dbReference type="ARBA" id="ARBA00022679"/>
    </source>
</evidence>
<dbReference type="InterPro" id="IPR015421">
    <property type="entry name" value="PyrdxlP-dep_Trfase_major"/>
</dbReference>
<comment type="similarity">
    <text evidence="5">Belongs to the class-III pyridoxal-phosphate-dependent aminotransferase family.</text>
</comment>
<dbReference type="SUPFAM" id="SSF53383">
    <property type="entry name" value="PLP-dependent transferases"/>
    <property type="match status" value="1"/>
</dbReference>
<dbReference type="Proteomes" id="UP000306509">
    <property type="component" value="Unassembled WGS sequence"/>
</dbReference>
<dbReference type="Gene3D" id="3.90.1150.10">
    <property type="entry name" value="Aspartate Aminotransferase, domain 1"/>
    <property type="match status" value="1"/>
</dbReference>
<evidence type="ECO:0000256" key="5">
    <source>
        <dbReference type="RuleBase" id="RU003560"/>
    </source>
</evidence>
<evidence type="ECO:0000313" key="7">
    <source>
        <dbReference type="Proteomes" id="UP000306509"/>
    </source>
</evidence>
<dbReference type="PANTHER" id="PTHR11986:SF79">
    <property type="entry name" value="ACETYLORNITHINE AMINOTRANSFERASE, MITOCHONDRIAL"/>
    <property type="match status" value="1"/>
</dbReference>
<dbReference type="EC" id="2.6.1.82" evidence="6"/>
<keyword evidence="4 5" id="KW-0663">Pyridoxal phosphate</keyword>
<dbReference type="InterPro" id="IPR015424">
    <property type="entry name" value="PyrdxlP-dep_Trfase"/>
</dbReference>
<dbReference type="EMBL" id="QGQD01000097">
    <property type="protein sequence ID" value="TLC98312.1"/>
    <property type="molecule type" value="Genomic_DNA"/>
</dbReference>
<dbReference type="InterPro" id="IPR050103">
    <property type="entry name" value="Class-III_PLP-dep_AT"/>
</dbReference>
<accession>A0A4U8Q318</accession>
<organism evidence="6 7">
    <name type="scientific">Robinsoniella peoriensis</name>
    <dbReference type="NCBI Taxonomy" id="180332"/>
    <lineage>
        <taxon>Bacteria</taxon>
        <taxon>Bacillati</taxon>
        <taxon>Bacillota</taxon>
        <taxon>Clostridia</taxon>
        <taxon>Lachnospirales</taxon>
        <taxon>Lachnospiraceae</taxon>
        <taxon>Robinsoniella</taxon>
    </lineage>
</organism>
<comment type="cofactor">
    <cofactor evidence="1">
        <name>pyridoxal 5'-phosphate</name>
        <dbReference type="ChEBI" id="CHEBI:597326"/>
    </cofactor>
</comment>
<dbReference type="Gene3D" id="3.40.640.10">
    <property type="entry name" value="Type I PLP-dependent aspartate aminotransferase-like (Major domain)"/>
    <property type="match status" value="1"/>
</dbReference>
<evidence type="ECO:0000256" key="4">
    <source>
        <dbReference type="ARBA" id="ARBA00022898"/>
    </source>
</evidence>
<dbReference type="PANTHER" id="PTHR11986">
    <property type="entry name" value="AMINOTRANSFERASE CLASS III"/>
    <property type="match status" value="1"/>
</dbReference>
<proteinExistence type="inferred from homology"/>
<evidence type="ECO:0000313" key="6">
    <source>
        <dbReference type="EMBL" id="TLC98312.1"/>
    </source>
</evidence>
<gene>
    <name evidence="6" type="primary">patA_2</name>
    <name evidence="6" type="ORF">DSM106044_04828</name>
</gene>
<name>A0A4U8Q318_9FIRM</name>
<dbReference type="InterPro" id="IPR015422">
    <property type="entry name" value="PyrdxlP-dep_Trfase_small"/>
</dbReference>
<protein>
    <submittedName>
        <fullName evidence="6">Putrescine aminotransferase</fullName>
        <ecNumber evidence="6">2.6.1.82</ecNumber>
    </submittedName>
</protein>